<evidence type="ECO:0000313" key="2">
    <source>
        <dbReference type="Proteomes" id="UP000696280"/>
    </source>
</evidence>
<evidence type="ECO:0000313" key="1">
    <source>
        <dbReference type="EMBL" id="CAG8953757.1"/>
    </source>
</evidence>
<organism evidence="1 2">
    <name type="scientific">Hymenoscyphus fraxineus</name>
    <dbReference type="NCBI Taxonomy" id="746836"/>
    <lineage>
        <taxon>Eukaryota</taxon>
        <taxon>Fungi</taxon>
        <taxon>Dikarya</taxon>
        <taxon>Ascomycota</taxon>
        <taxon>Pezizomycotina</taxon>
        <taxon>Leotiomycetes</taxon>
        <taxon>Helotiales</taxon>
        <taxon>Helotiaceae</taxon>
        <taxon>Hymenoscyphus</taxon>
    </lineage>
</organism>
<evidence type="ECO:0008006" key="3">
    <source>
        <dbReference type="Google" id="ProtNLM"/>
    </source>
</evidence>
<accession>A0A9N9KYE0</accession>
<name>A0A9N9KYE0_9HELO</name>
<comment type="caution">
    <text evidence="1">The sequence shown here is derived from an EMBL/GenBank/DDBJ whole genome shotgun (WGS) entry which is preliminary data.</text>
</comment>
<dbReference type="InterPro" id="IPR051678">
    <property type="entry name" value="AGP_Transferase"/>
</dbReference>
<dbReference type="InterPro" id="IPR011009">
    <property type="entry name" value="Kinase-like_dom_sf"/>
</dbReference>
<sequence>MTVFDELLETDGDNEWKAWLELIFASRDEIVNFVAIRRGGHTTGPGEFTKYYKGSFNFCLRINFDDGDPDAIIRFPKPGHTATAWRDEKVTNEVNFINFLKDHTTIPVPRVTSWGLTAESPRGLGPFMIMEFIEGMKLSAFLKTPTESEQDDEILNPEIDDGVLDQIYGQIANYMIQLSRLEFSAIGSISRDEQRKTWDITSRPLTYNMNELATVSGYPIDKFPTEPFTSVRSYLEETADSHILHFHTQRNLASTPEDARRRYIARHRFKQLIPKYCLDDTGPFVPYCDDLQPSNILIDPETLQITGLLDWEFTNAMPAQFSSDPPWWLLLLGPDMWLEDYSLNQFLTLYEPRLEQFLSALEKAEKSDSKIKKEHAGWPPLSQRMRESWESGRFWFDYGIRKSFDIDAVYWEVMNARFDESAGVEMLDEKARGEIDVVVAEKMGQLKVYREECDARFNEKEAGTLR</sequence>
<dbReference type="PANTHER" id="PTHR21310">
    <property type="entry name" value="AMINOGLYCOSIDE PHOSPHOTRANSFERASE-RELATED-RELATED"/>
    <property type="match status" value="1"/>
</dbReference>
<keyword evidence="2" id="KW-1185">Reference proteome</keyword>
<protein>
    <recommendedName>
        <fullName evidence="3">Aminoglycoside phosphotransferase domain-containing protein</fullName>
    </recommendedName>
</protein>
<dbReference type="EMBL" id="CAJVRL010000052">
    <property type="protein sequence ID" value="CAG8953757.1"/>
    <property type="molecule type" value="Genomic_DNA"/>
</dbReference>
<dbReference type="OrthoDB" id="5412996at2759"/>
<gene>
    <name evidence="1" type="ORF">HYFRA_00006648</name>
</gene>
<dbReference type="Proteomes" id="UP000696280">
    <property type="component" value="Unassembled WGS sequence"/>
</dbReference>
<dbReference type="PANTHER" id="PTHR21310:SF37">
    <property type="entry name" value="AMINOGLYCOSIDE PHOSPHOTRANSFERASE DOMAIN-CONTAINING PROTEIN"/>
    <property type="match status" value="1"/>
</dbReference>
<reference evidence="1" key="1">
    <citation type="submission" date="2021-07" db="EMBL/GenBank/DDBJ databases">
        <authorList>
            <person name="Durling M."/>
        </authorList>
    </citation>
    <scope>NUCLEOTIDE SEQUENCE</scope>
</reference>
<proteinExistence type="predicted"/>
<dbReference type="AlphaFoldDB" id="A0A9N9KYE0"/>
<dbReference type="SUPFAM" id="SSF56112">
    <property type="entry name" value="Protein kinase-like (PK-like)"/>
    <property type="match status" value="1"/>
</dbReference>